<feature type="region of interest" description="Disordered" evidence="5">
    <location>
        <begin position="498"/>
        <end position="521"/>
    </location>
</feature>
<evidence type="ECO:0000256" key="6">
    <source>
        <dbReference type="SAM" id="Phobius"/>
    </source>
</evidence>
<keyword evidence="4 6" id="KW-0472">Membrane</keyword>
<evidence type="ECO:0000313" key="8">
    <source>
        <dbReference type="Proteomes" id="UP000738349"/>
    </source>
</evidence>
<keyword evidence="3 6" id="KW-1133">Transmembrane helix</keyword>
<evidence type="ECO:0000256" key="1">
    <source>
        <dbReference type="ARBA" id="ARBA00004167"/>
    </source>
</evidence>
<sequence>MKDFSYGGFAVATVLQCWHVYAADCEPGSGYISLSSESDLAEISPCSIFDGDLTVTFDESEWNSTTVDLGDIATINGSLNIYPSYSYDKITVVAPNLRNITDDFSIYYYNTTSQISSVNVTFPLLEYVGGHYIARVGSDSLILAHKDNLFVDSTFRVWDSMMMYLNVSGIVGTSYQFSIDQNPSLFSLEANSLERVGDFELYIGDNQNLEQMEFNNLIHVDSSVFVTLNPKLEKIEFPKLEHARSFQFTENGRQVHVSLPRVVTAGNSNNTDFVQSQFSDVVKLDLGNLVNVTGGIIFTRNTFSALVFPSLRNMTGELTIEENQVLDTLALPRLDRLGSLVVQDNEVLSNVTANSLKFINSVEMIGNFTNVELFALEKVTGDFVLQGDPTMDCSWFDEHLFQKIVEGSYSCEGNHTKPDTERTPSTGSLDGQEQEANGEEGSDSSTDSLSDESPETSTGGLSTGAKAGIGAGSALGGIAIIGALLYMFWWRKKKNSSPVIHTESSSGKPELDGTGVSPEPRDHIVKVHTEDETLKVVELTEEGKAVPVELSTGNSPVAELSSGIMELDGKELKAEMGGNEARDAKQAS</sequence>
<dbReference type="Gene3D" id="3.80.20.20">
    <property type="entry name" value="Receptor L-domain"/>
    <property type="match status" value="1"/>
</dbReference>
<feature type="transmembrane region" description="Helical" evidence="6">
    <location>
        <begin position="467"/>
        <end position="489"/>
    </location>
</feature>
<dbReference type="InterPro" id="IPR036941">
    <property type="entry name" value="Rcpt_L-dom_sf"/>
</dbReference>
<evidence type="ECO:0000256" key="3">
    <source>
        <dbReference type="ARBA" id="ARBA00022989"/>
    </source>
</evidence>
<gene>
    <name evidence="7" type="ORF">EDB81DRAFT_879021</name>
</gene>
<comment type="subcellular location">
    <subcellularLocation>
        <location evidence="1">Membrane</location>
        <topology evidence="1">Single-pass membrane protein</topology>
    </subcellularLocation>
</comment>
<feature type="region of interest" description="Disordered" evidence="5">
    <location>
        <begin position="411"/>
        <end position="465"/>
    </location>
</feature>
<comment type="caution">
    <text evidence="7">The sequence shown here is derived from an EMBL/GenBank/DDBJ whole genome shotgun (WGS) entry which is preliminary data.</text>
</comment>
<evidence type="ECO:0008006" key="9">
    <source>
        <dbReference type="Google" id="ProtNLM"/>
    </source>
</evidence>
<protein>
    <recommendedName>
        <fullName evidence="9">Sporulation-specific protein Sps2p</fullName>
    </recommendedName>
</protein>
<evidence type="ECO:0000256" key="5">
    <source>
        <dbReference type="SAM" id="MobiDB-lite"/>
    </source>
</evidence>
<accession>A0A9P9JCT0</accession>
<dbReference type="OrthoDB" id="536881at2759"/>
<dbReference type="EMBL" id="JAGMUV010000004">
    <property type="protein sequence ID" value="KAH7160673.1"/>
    <property type="molecule type" value="Genomic_DNA"/>
</dbReference>
<dbReference type="SUPFAM" id="SSF52058">
    <property type="entry name" value="L domain-like"/>
    <property type="match status" value="2"/>
</dbReference>
<dbReference type="Proteomes" id="UP000738349">
    <property type="component" value="Unassembled WGS sequence"/>
</dbReference>
<dbReference type="InterPro" id="IPR051694">
    <property type="entry name" value="Immunoregulatory_rcpt-like"/>
</dbReference>
<evidence type="ECO:0000313" key="7">
    <source>
        <dbReference type="EMBL" id="KAH7160673.1"/>
    </source>
</evidence>
<dbReference type="GO" id="GO:0016020">
    <property type="term" value="C:membrane"/>
    <property type="evidence" value="ECO:0007669"/>
    <property type="project" value="UniProtKB-SubCell"/>
</dbReference>
<keyword evidence="2 6" id="KW-0812">Transmembrane</keyword>
<dbReference type="GO" id="GO:0071944">
    <property type="term" value="C:cell periphery"/>
    <property type="evidence" value="ECO:0007669"/>
    <property type="project" value="UniProtKB-ARBA"/>
</dbReference>
<name>A0A9P9JCT0_9HYPO</name>
<feature type="compositionally biased region" description="Polar residues" evidence="5">
    <location>
        <begin position="498"/>
        <end position="507"/>
    </location>
</feature>
<proteinExistence type="predicted"/>
<feature type="compositionally biased region" description="Acidic residues" evidence="5">
    <location>
        <begin position="432"/>
        <end position="442"/>
    </location>
</feature>
<reference evidence="7" key="1">
    <citation type="journal article" date="2021" name="Nat. Commun.">
        <title>Genetic determinants of endophytism in the Arabidopsis root mycobiome.</title>
        <authorList>
            <person name="Mesny F."/>
            <person name="Miyauchi S."/>
            <person name="Thiergart T."/>
            <person name="Pickel B."/>
            <person name="Atanasova L."/>
            <person name="Karlsson M."/>
            <person name="Huettel B."/>
            <person name="Barry K.W."/>
            <person name="Haridas S."/>
            <person name="Chen C."/>
            <person name="Bauer D."/>
            <person name="Andreopoulos W."/>
            <person name="Pangilinan J."/>
            <person name="LaButti K."/>
            <person name="Riley R."/>
            <person name="Lipzen A."/>
            <person name="Clum A."/>
            <person name="Drula E."/>
            <person name="Henrissat B."/>
            <person name="Kohler A."/>
            <person name="Grigoriev I.V."/>
            <person name="Martin F.M."/>
            <person name="Hacquard S."/>
        </authorList>
    </citation>
    <scope>NUCLEOTIDE SEQUENCE</scope>
    <source>
        <strain evidence="7">MPI-CAGE-AT-0147</strain>
    </source>
</reference>
<organism evidence="7 8">
    <name type="scientific">Dactylonectria macrodidyma</name>
    <dbReference type="NCBI Taxonomy" id="307937"/>
    <lineage>
        <taxon>Eukaryota</taxon>
        <taxon>Fungi</taxon>
        <taxon>Dikarya</taxon>
        <taxon>Ascomycota</taxon>
        <taxon>Pezizomycotina</taxon>
        <taxon>Sordariomycetes</taxon>
        <taxon>Hypocreomycetidae</taxon>
        <taxon>Hypocreales</taxon>
        <taxon>Nectriaceae</taxon>
        <taxon>Dactylonectria</taxon>
    </lineage>
</organism>
<keyword evidence="8" id="KW-1185">Reference proteome</keyword>
<dbReference type="PANTHER" id="PTHR15549">
    <property type="entry name" value="PAIRED IMMUNOGLOBULIN-LIKE TYPE 2 RECEPTOR"/>
    <property type="match status" value="1"/>
</dbReference>
<dbReference type="AlphaFoldDB" id="A0A9P9JCT0"/>
<dbReference type="PANTHER" id="PTHR15549:SF26">
    <property type="entry name" value="AXIAL BUDDING PATTERN PROTEIN 2-RELATED"/>
    <property type="match status" value="1"/>
</dbReference>
<evidence type="ECO:0000256" key="2">
    <source>
        <dbReference type="ARBA" id="ARBA00022692"/>
    </source>
</evidence>
<evidence type="ECO:0000256" key="4">
    <source>
        <dbReference type="ARBA" id="ARBA00023136"/>
    </source>
</evidence>